<dbReference type="AlphaFoldDB" id="A0A0P7Z139"/>
<keyword evidence="1" id="KW-0175">Coiled coil</keyword>
<feature type="compositionally biased region" description="Low complexity" evidence="2">
    <location>
        <begin position="54"/>
        <end position="66"/>
    </location>
</feature>
<feature type="compositionally biased region" description="Basic residues" evidence="2">
    <location>
        <begin position="130"/>
        <end position="141"/>
    </location>
</feature>
<dbReference type="EMBL" id="LJZR01000001">
    <property type="protein sequence ID" value="KPQ37470.1"/>
    <property type="molecule type" value="Genomic_DNA"/>
</dbReference>
<protein>
    <submittedName>
        <fullName evidence="3">DNA polymerase subunit Cdc27</fullName>
    </submittedName>
</protein>
<feature type="compositionally biased region" description="Polar residues" evidence="2">
    <location>
        <begin position="71"/>
        <end position="86"/>
    </location>
</feature>
<sequence>MSDPVLSQLVAVEDDLSQQVENLESQLAAIESQRLGLRTVIDMFQKTDDPAGSEPPSAEPTTSSAEKPSAARTSRLTTKRTAQSGATADKAESTPPEKPPAKKTSKTPATTPSKKTKISAKKASAEKKPVPRKTAQKKKKDGRAADWQKYVQSDFGEAALPEAVSSVLRAQPSEIFAIADVMSSIFTEDMPRDAYLKARNRISNILSGGARDGTWYRGRNGRYSQSESVTKSK</sequence>
<accession>A0A0P7Z139</accession>
<reference evidence="3 4" key="1">
    <citation type="submission" date="2015-09" db="EMBL/GenBank/DDBJ databases">
        <title>Identification and resolution of microdiversity through metagenomic sequencing of parallel consortia.</title>
        <authorList>
            <person name="Nelson W.C."/>
            <person name="Romine M.F."/>
            <person name="Lindemann S.R."/>
        </authorList>
    </citation>
    <scope>NUCLEOTIDE SEQUENCE [LARGE SCALE GENOMIC DNA]</scope>
    <source>
        <strain evidence="3">Ana</strain>
    </source>
</reference>
<evidence type="ECO:0000256" key="1">
    <source>
        <dbReference type="SAM" id="Coils"/>
    </source>
</evidence>
<feature type="coiled-coil region" evidence="1">
    <location>
        <begin position="6"/>
        <end position="40"/>
    </location>
</feature>
<evidence type="ECO:0000313" key="4">
    <source>
        <dbReference type="Proteomes" id="UP000050465"/>
    </source>
</evidence>
<comment type="caution">
    <text evidence="3">The sequence shown here is derived from an EMBL/GenBank/DDBJ whole genome shotgun (WGS) entry which is preliminary data.</text>
</comment>
<organism evidence="3 4">
    <name type="scientific">Phormidesmis priestleyi Ana</name>
    <dbReference type="NCBI Taxonomy" id="1666911"/>
    <lineage>
        <taxon>Bacteria</taxon>
        <taxon>Bacillati</taxon>
        <taxon>Cyanobacteriota</taxon>
        <taxon>Cyanophyceae</taxon>
        <taxon>Leptolyngbyales</taxon>
        <taxon>Leptolyngbyaceae</taxon>
        <taxon>Phormidesmis</taxon>
    </lineage>
</organism>
<evidence type="ECO:0000256" key="2">
    <source>
        <dbReference type="SAM" id="MobiDB-lite"/>
    </source>
</evidence>
<feature type="region of interest" description="Disordered" evidence="2">
    <location>
        <begin position="41"/>
        <end position="146"/>
    </location>
</feature>
<proteinExistence type="predicted"/>
<dbReference type="Proteomes" id="UP000050465">
    <property type="component" value="Unassembled WGS sequence"/>
</dbReference>
<name>A0A0P7Z139_9CYAN</name>
<gene>
    <name evidence="3" type="ORF">HLUCCA11_00040</name>
</gene>
<evidence type="ECO:0000313" key="3">
    <source>
        <dbReference type="EMBL" id="KPQ37470.1"/>
    </source>
</evidence>